<comment type="cofactor">
    <cofactor evidence="1">
        <name>FAD</name>
        <dbReference type="ChEBI" id="CHEBI:57692"/>
    </cofactor>
</comment>
<keyword evidence="3" id="KW-0274">FAD</keyword>
<evidence type="ECO:0000313" key="6">
    <source>
        <dbReference type="EMBL" id="HJC39992.1"/>
    </source>
</evidence>
<dbReference type="SUPFAM" id="SSF51905">
    <property type="entry name" value="FAD/NAD(P)-binding domain"/>
    <property type="match status" value="1"/>
</dbReference>
<evidence type="ECO:0000259" key="5">
    <source>
        <dbReference type="Pfam" id="PF22780"/>
    </source>
</evidence>
<dbReference type="Pfam" id="PF03486">
    <property type="entry name" value="HI0933_like"/>
    <property type="match status" value="1"/>
</dbReference>
<dbReference type="Gene3D" id="2.40.30.10">
    <property type="entry name" value="Translation factors"/>
    <property type="match status" value="1"/>
</dbReference>
<dbReference type="Gene3D" id="3.50.50.60">
    <property type="entry name" value="FAD/NAD(P)-binding domain"/>
    <property type="match status" value="1"/>
</dbReference>
<evidence type="ECO:0000256" key="2">
    <source>
        <dbReference type="ARBA" id="ARBA00022630"/>
    </source>
</evidence>
<name>A0A9D2NX03_9FIRM</name>
<evidence type="ECO:0000259" key="4">
    <source>
        <dbReference type="Pfam" id="PF03486"/>
    </source>
</evidence>
<evidence type="ECO:0000256" key="3">
    <source>
        <dbReference type="ARBA" id="ARBA00022827"/>
    </source>
</evidence>
<dbReference type="InterPro" id="IPR055178">
    <property type="entry name" value="RsdA/BaiN/AoA(So)-like_dom"/>
</dbReference>
<dbReference type="PANTHER" id="PTHR42887">
    <property type="entry name" value="OS12G0638800 PROTEIN"/>
    <property type="match status" value="1"/>
</dbReference>
<evidence type="ECO:0000313" key="7">
    <source>
        <dbReference type="Proteomes" id="UP000823882"/>
    </source>
</evidence>
<dbReference type="InterPro" id="IPR036188">
    <property type="entry name" value="FAD/NAD-bd_sf"/>
</dbReference>
<dbReference type="EMBL" id="DWWJ01000004">
    <property type="protein sequence ID" value="HJC39992.1"/>
    <property type="molecule type" value="Genomic_DNA"/>
</dbReference>
<dbReference type="Proteomes" id="UP000823882">
    <property type="component" value="Unassembled WGS sequence"/>
</dbReference>
<feature type="domain" description="RsdA/BaiN/AoA(So)-like Rossmann fold-like" evidence="4">
    <location>
        <begin position="1"/>
        <end position="391"/>
    </location>
</feature>
<reference evidence="6" key="2">
    <citation type="submission" date="2021-04" db="EMBL/GenBank/DDBJ databases">
        <authorList>
            <person name="Gilroy R."/>
        </authorList>
    </citation>
    <scope>NUCLEOTIDE SEQUENCE</scope>
    <source>
        <strain evidence="6">CHK186-1790</strain>
    </source>
</reference>
<dbReference type="NCBIfam" id="TIGR00275">
    <property type="entry name" value="aminoacetone oxidase family FAD-binding enzyme"/>
    <property type="match status" value="1"/>
</dbReference>
<comment type="caution">
    <text evidence="6">The sequence shown here is derived from an EMBL/GenBank/DDBJ whole genome shotgun (WGS) entry which is preliminary data.</text>
</comment>
<dbReference type="InterPro" id="IPR023166">
    <property type="entry name" value="BaiN-like_dom_sf"/>
</dbReference>
<dbReference type="SUPFAM" id="SSF160996">
    <property type="entry name" value="HI0933 insert domain-like"/>
    <property type="match status" value="1"/>
</dbReference>
<dbReference type="InterPro" id="IPR004792">
    <property type="entry name" value="BaiN-like"/>
</dbReference>
<evidence type="ECO:0000256" key="1">
    <source>
        <dbReference type="ARBA" id="ARBA00001974"/>
    </source>
</evidence>
<dbReference type="Pfam" id="PF22780">
    <property type="entry name" value="HI0933_like_1st"/>
    <property type="match status" value="1"/>
</dbReference>
<sequence>MLAALTAARNGAEVTLLERNQKVGRKLYITGKGRCNLTNDCTVAEFLTNVPRNDRFLTSAVTRFPPSAVQSFFTDLGVPLKTERGNRVFPQSDKAADVVDALFLALRRSRVALVQDRAEHILTREGAVTGVQGEHGSYAASQVILATGGVSYPLTGSTGDGYAMAAELGHTILPPKPSLVPLVTEGEECPRMQGLSLRNVVLKVKNRKGKVLFREQGELLFTHFGLSGPLVLSASAHMRDFERDHYIAVIDLKPALDEATLDARLVRELSSQPNRAFHNVLETLEPRLLVPVLAERAAIPPDTPANAVTRPQRRRLLELLKGLDFSIAGPRPVQDAIVTSGGVKVSEVDPHTMGSKLVKGLYLAGELLDVDAYTGGFNLQIAWSTGRAAGEAAALAVSCGGER</sequence>
<accession>A0A9D2NX03</accession>
<reference evidence="6" key="1">
    <citation type="journal article" date="2021" name="PeerJ">
        <title>Extensive microbial diversity within the chicken gut microbiome revealed by metagenomics and culture.</title>
        <authorList>
            <person name="Gilroy R."/>
            <person name="Ravi A."/>
            <person name="Getino M."/>
            <person name="Pursley I."/>
            <person name="Horton D.L."/>
            <person name="Alikhan N.F."/>
            <person name="Baker D."/>
            <person name="Gharbi K."/>
            <person name="Hall N."/>
            <person name="Watson M."/>
            <person name="Adriaenssens E.M."/>
            <person name="Foster-Nyarko E."/>
            <person name="Jarju S."/>
            <person name="Secka A."/>
            <person name="Antonio M."/>
            <person name="Oren A."/>
            <person name="Chaudhuri R.R."/>
            <person name="La Ragione R."/>
            <person name="Hildebrand F."/>
            <person name="Pallen M.J."/>
        </authorList>
    </citation>
    <scope>NUCLEOTIDE SEQUENCE</scope>
    <source>
        <strain evidence="6">CHK186-1790</strain>
    </source>
</reference>
<proteinExistence type="predicted"/>
<dbReference type="PANTHER" id="PTHR42887:SF2">
    <property type="entry name" value="OS12G0638800 PROTEIN"/>
    <property type="match status" value="1"/>
</dbReference>
<dbReference type="InterPro" id="IPR057661">
    <property type="entry name" value="RsdA/BaiN/AoA(So)_Rossmann"/>
</dbReference>
<keyword evidence="2" id="KW-0285">Flavoprotein</keyword>
<dbReference type="AlphaFoldDB" id="A0A9D2NX03"/>
<dbReference type="Gene3D" id="1.10.8.260">
    <property type="entry name" value="HI0933 insert domain-like"/>
    <property type="match status" value="1"/>
</dbReference>
<gene>
    <name evidence="6" type="ORF">H9701_00375</name>
</gene>
<feature type="domain" description="RsdA/BaiN/AoA(So)-like insert" evidence="5">
    <location>
        <begin position="176"/>
        <end position="338"/>
    </location>
</feature>
<protein>
    <submittedName>
        <fullName evidence="6">NAD(P)/FAD-dependent oxidoreductase</fullName>
    </submittedName>
</protein>
<organism evidence="6 7">
    <name type="scientific">Candidatus Intestinimonas pullistercoris</name>
    <dbReference type="NCBI Taxonomy" id="2838623"/>
    <lineage>
        <taxon>Bacteria</taxon>
        <taxon>Bacillati</taxon>
        <taxon>Bacillota</taxon>
        <taxon>Clostridia</taxon>
        <taxon>Eubacteriales</taxon>
        <taxon>Intestinimonas</taxon>
    </lineage>
</organism>